<dbReference type="EnsemblMetazoa" id="tetur02g03560.1">
    <property type="protein sequence ID" value="tetur02g03560.1"/>
    <property type="gene ID" value="tetur02g03560"/>
</dbReference>
<dbReference type="Proteomes" id="UP000015104">
    <property type="component" value="Unassembled WGS sequence"/>
</dbReference>
<evidence type="ECO:0000313" key="1">
    <source>
        <dbReference type="EnsemblMetazoa" id="tetur02g03560.1"/>
    </source>
</evidence>
<name>T1JV72_TETUR</name>
<proteinExistence type="predicted"/>
<dbReference type="EMBL" id="CAEY01000792">
    <property type="status" value="NOT_ANNOTATED_CDS"/>
    <property type="molecule type" value="Genomic_DNA"/>
</dbReference>
<organism evidence="1 2">
    <name type="scientific">Tetranychus urticae</name>
    <name type="common">Two-spotted spider mite</name>
    <dbReference type="NCBI Taxonomy" id="32264"/>
    <lineage>
        <taxon>Eukaryota</taxon>
        <taxon>Metazoa</taxon>
        <taxon>Ecdysozoa</taxon>
        <taxon>Arthropoda</taxon>
        <taxon>Chelicerata</taxon>
        <taxon>Arachnida</taxon>
        <taxon>Acari</taxon>
        <taxon>Acariformes</taxon>
        <taxon>Trombidiformes</taxon>
        <taxon>Prostigmata</taxon>
        <taxon>Eleutherengona</taxon>
        <taxon>Raphignathae</taxon>
        <taxon>Tetranychoidea</taxon>
        <taxon>Tetranychidae</taxon>
        <taxon>Tetranychus</taxon>
    </lineage>
</organism>
<reference evidence="2" key="1">
    <citation type="submission" date="2011-08" db="EMBL/GenBank/DDBJ databases">
        <authorList>
            <person name="Rombauts S."/>
        </authorList>
    </citation>
    <scope>NUCLEOTIDE SEQUENCE</scope>
    <source>
        <strain evidence="2">London</strain>
    </source>
</reference>
<keyword evidence="2" id="KW-1185">Reference proteome</keyword>
<dbReference type="AlphaFoldDB" id="T1JV72"/>
<accession>T1JV72</accession>
<evidence type="ECO:0000313" key="2">
    <source>
        <dbReference type="Proteomes" id="UP000015104"/>
    </source>
</evidence>
<sequence length="181" mass="20511">MDIPFSNDGESAVERKDRLIKRCKPCFILITRSSYIDGMVEEGMDDESTADTSMSEVEMTISEPLISENQIVFEVGSMKNPTSPQQIMEEPPFELPISEHEIPEEALLEAQTYDQENFPRLVPQQPISQPQIQPHEIVSEVGSMKNPYAISKNVTICEKNLLEQPFNIHKSVRNQEVGLMS</sequence>
<dbReference type="HOGENOM" id="CLU_1490866_0_0_1"/>
<protein>
    <submittedName>
        <fullName evidence="1">Uncharacterized protein</fullName>
    </submittedName>
</protein>
<reference evidence="1" key="2">
    <citation type="submission" date="2015-06" db="UniProtKB">
        <authorList>
            <consortium name="EnsemblMetazoa"/>
        </authorList>
    </citation>
    <scope>IDENTIFICATION</scope>
</reference>